<reference evidence="4" key="1">
    <citation type="submission" date="2020-06" db="EMBL/GenBank/DDBJ databases">
        <authorList>
            <consortium name="Plant Systems Biology data submission"/>
        </authorList>
    </citation>
    <scope>NUCLEOTIDE SEQUENCE</scope>
    <source>
        <strain evidence="4">D6</strain>
    </source>
</reference>
<feature type="region of interest" description="Disordered" evidence="2">
    <location>
        <begin position="1"/>
        <end position="22"/>
    </location>
</feature>
<comment type="caution">
    <text evidence="4">The sequence shown here is derived from an EMBL/GenBank/DDBJ whole genome shotgun (WGS) entry which is preliminary data.</text>
</comment>
<feature type="transmembrane region" description="Helical" evidence="3">
    <location>
        <begin position="99"/>
        <end position="118"/>
    </location>
</feature>
<evidence type="ECO:0000256" key="1">
    <source>
        <dbReference type="SAM" id="Coils"/>
    </source>
</evidence>
<name>A0A9N8HGG9_9STRA</name>
<gene>
    <name evidence="4" type="ORF">SEMRO_397_G134400.1</name>
    <name evidence="5" type="ORF">SEMRO_397_G134420.1</name>
</gene>
<dbReference type="OrthoDB" id="430637at2759"/>
<evidence type="ECO:0000313" key="4">
    <source>
        <dbReference type="EMBL" id="CAB9509608.1"/>
    </source>
</evidence>
<evidence type="ECO:0000256" key="2">
    <source>
        <dbReference type="SAM" id="MobiDB-lite"/>
    </source>
</evidence>
<sequence>MSAANGKSGLNNRFQSYQHGTYQPPQTYAEQQTDVLVDTAKTQYQAEGTANAVLTQMTQQRQQLTEAHDDVWHMREATDSAKRELQELNNKYRAKKLRLYIMIGSLGLADLMLFLRIVQCRGGFFC</sequence>
<proteinExistence type="predicted"/>
<feature type="compositionally biased region" description="Polar residues" evidence="2">
    <location>
        <begin position="8"/>
        <end position="22"/>
    </location>
</feature>
<dbReference type="SUPFAM" id="SSF58038">
    <property type="entry name" value="SNARE fusion complex"/>
    <property type="match status" value="1"/>
</dbReference>
<organism evidence="4 6">
    <name type="scientific">Seminavis robusta</name>
    <dbReference type="NCBI Taxonomy" id="568900"/>
    <lineage>
        <taxon>Eukaryota</taxon>
        <taxon>Sar</taxon>
        <taxon>Stramenopiles</taxon>
        <taxon>Ochrophyta</taxon>
        <taxon>Bacillariophyta</taxon>
        <taxon>Bacillariophyceae</taxon>
        <taxon>Bacillariophycidae</taxon>
        <taxon>Naviculales</taxon>
        <taxon>Naviculaceae</taxon>
        <taxon>Seminavis</taxon>
    </lineage>
</organism>
<protein>
    <submittedName>
        <fullName evidence="4">Uncharacterized protein</fullName>
    </submittedName>
</protein>
<evidence type="ECO:0000313" key="6">
    <source>
        <dbReference type="Proteomes" id="UP001153069"/>
    </source>
</evidence>
<keyword evidence="3" id="KW-0812">Transmembrane</keyword>
<keyword evidence="6" id="KW-1185">Reference proteome</keyword>
<accession>A0A9N8HGG9</accession>
<dbReference type="EMBL" id="CAICTM010000396">
    <property type="protein sequence ID" value="CAB9509608.1"/>
    <property type="molecule type" value="Genomic_DNA"/>
</dbReference>
<dbReference type="EMBL" id="CAICTM010000396">
    <property type="protein sequence ID" value="CAB9509610.1"/>
    <property type="molecule type" value="Genomic_DNA"/>
</dbReference>
<keyword evidence="3" id="KW-1133">Transmembrane helix</keyword>
<keyword evidence="1" id="KW-0175">Coiled coil</keyword>
<dbReference type="Proteomes" id="UP001153069">
    <property type="component" value="Unassembled WGS sequence"/>
</dbReference>
<keyword evidence="3" id="KW-0472">Membrane</keyword>
<evidence type="ECO:0000313" key="5">
    <source>
        <dbReference type="EMBL" id="CAB9509610.1"/>
    </source>
</evidence>
<feature type="coiled-coil region" evidence="1">
    <location>
        <begin position="71"/>
        <end position="98"/>
    </location>
</feature>
<dbReference type="AlphaFoldDB" id="A0A9N8HGG9"/>
<evidence type="ECO:0000256" key="3">
    <source>
        <dbReference type="SAM" id="Phobius"/>
    </source>
</evidence>
<dbReference type="Gene3D" id="1.20.5.110">
    <property type="match status" value="1"/>
</dbReference>